<dbReference type="Gene3D" id="3.90.25.10">
    <property type="entry name" value="UDP-galactose 4-epimerase, domain 1"/>
    <property type="match status" value="1"/>
</dbReference>
<evidence type="ECO:0000313" key="4">
    <source>
        <dbReference type="EMBL" id="CAK7237126.1"/>
    </source>
</evidence>
<proteinExistence type="inferred from homology"/>
<accession>A0ABP0D1L0</accession>
<evidence type="ECO:0000259" key="3">
    <source>
        <dbReference type="Pfam" id="PF05368"/>
    </source>
</evidence>
<protein>
    <recommendedName>
        <fullName evidence="3">NmrA-like domain-containing protein</fullName>
    </recommendedName>
</protein>
<dbReference type="PANTHER" id="PTHR42748:SF29">
    <property type="entry name" value="NMRA-LIKE DOMAIN-CONTAINING PROTEIN"/>
    <property type="match status" value="1"/>
</dbReference>
<keyword evidence="5" id="KW-1185">Reference proteome</keyword>
<dbReference type="PANTHER" id="PTHR42748">
    <property type="entry name" value="NITROGEN METABOLITE REPRESSION PROTEIN NMRA FAMILY MEMBER"/>
    <property type="match status" value="1"/>
</dbReference>
<dbReference type="InterPro" id="IPR051164">
    <property type="entry name" value="NmrA-like_oxidored"/>
</dbReference>
<dbReference type="SUPFAM" id="SSF51735">
    <property type="entry name" value="NAD(P)-binding Rossmann-fold domains"/>
    <property type="match status" value="1"/>
</dbReference>
<name>A0ABP0D1L0_9PEZI</name>
<comment type="caution">
    <text evidence="4">The sequence shown here is derived from an EMBL/GenBank/DDBJ whole genome shotgun (WGS) entry which is preliminary data.</text>
</comment>
<evidence type="ECO:0000313" key="5">
    <source>
        <dbReference type="Proteomes" id="UP001642405"/>
    </source>
</evidence>
<evidence type="ECO:0000256" key="1">
    <source>
        <dbReference type="ARBA" id="ARBA00006328"/>
    </source>
</evidence>
<reference evidence="4 5" key="1">
    <citation type="submission" date="2024-01" db="EMBL/GenBank/DDBJ databases">
        <authorList>
            <person name="Allen C."/>
            <person name="Tagirdzhanova G."/>
        </authorList>
    </citation>
    <scope>NUCLEOTIDE SEQUENCE [LARGE SCALE GENOMIC DNA]</scope>
</reference>
<evidence type="ECO:0000256" key="2">
    <source>
        <dbReference type="ARBA" id="ARBA00022857"/>
    </source>
</evidence>
<dbReference type="InterPro" id="IPR008030">
    <property type="entry name" value="NmrA-like"/>
</dbReference>
<keyword evidence="2" id="KW-0521">NADP</keyword>
<organism evidence="4 5">
    <name type="scientific">Sporothrix curviconia</name>
    <dbReference type="NCBI Taxonomy" id="1260050"/>
    <lineage>
        <taxon>Eukaryota</taxon>
        <taxon>Fungi</taxon>
        <taxon>Dikarya</taxon>
        <taxon>Ascomycota</taxon>
        <taxon>Pezizomycotina</taxon>
        <taxon>Sordariomycetes</taxon>
        <taxon>Sordariomycetidae</taxon>
        <taxon>Ophiostomatales</taxon>
        <taxon>Ophiostomataceae</taxon>
        <taxon>Sporothrix</taxon>
    </lineage>
</organism>
<dbReference type="Gene3D" id="3.40.50.720">
    <property type="entry name" value="NAD(P)-binding Rossmann-like Domain"/>
    <property type="match status" value="1"/>
</dbReference>
<dbReference type="Pfam" id="PF05368">
    <property type="entry name" value="NmrA"/>
    <property type="match status" value="1"/>
</dbReference>
<comment type="similarity">
    <text evidence="1">Belongs to the NmrA-type oxidoreductase family.</text>
</comment>
<sequence>MTKLIVVVGATGKQGGSVARTFLALPGWRVRAVTRKTDSPAALALTEAGAEVVQADLGDADLTALKAAFAGANAIFVNTDFWETYRPAAAALMAAGKDAAPAGRQAFDYETGCRKHAADAAAASALPTLERFVLSSLTSLVGGSLDPSKFTRTFHPEAKNWGVDYIEQHVSALAPKLSVIVPAAYNTNRLMVPTKTGSDDATYTFLSPILPQTHIATIDPETGVGPFVRCLVEDEPAGTKLLAYDSNQTMAEIVAIFHRVTGKPATFAPVTTHQLVATMGGSWEVLQVVDYLNEHDTYEHGEPGYIKPSQLKAPPVRPSFEAWAKTYDWGGAI</sequence>
<dbReference type="EMBL" id="CAWUHB010000135">
    <property type="protein sequence ID" value="CAK7237126.1"/>
    <property type="molecule type" value="Genomic_DNA"/>
</dbReference>
<gene>
    <name evidence="4" type="ORF">SCUCBS95973_009842</name>
</gene>
<dbReference type="Proteomes" id="UP001642405">
    <property type="component" value="Unassembled WGS sequence"/>
</dbReference>
<feature type="domain" description="NmrA-like" evidence="3">
    <location>
        <begin position="1"/>
        <end position="300"/>
    </location>
</feature>
<dbReference type="InterPro" id="IPR036291">
    <property type="entry name" value="NAD(P)-bd_dom_sf"/>
</dbReference>